<feature type="domain" description="Resolvase/invertase-type recombinase catalytic" evidence="1">
    <location>
        <begin position="4"/>
        <end position="89"/>
    </location>
</feature>
<organism evidence="2 3">
    <name type="scientific">Streptomyces halobius</name>
    <dbReference type="NCBI Taxonomy" id="2879846"/>
    <lineage>
        <taxon>Bacteria</taxon>
        <taxon>Bacillati</taxon>
        <taxon>Actinomycetota</taxon>
        <taxon>Actinomycetes</taxon>
        <taxon>Kitasatosporales</taxon>
        <taxon>Streptomycetaceae</taxon>
        <taxon>Streptomyces</taxon>
    </lineage>
</organism>
<proteinExistence type="predicted"/>
<dbReference type="EMBL" id="CP086322">
    <property type="protein sequence ID" value="UQA94915.1"/>
    <property type="molecule type" value="Genomic_DNA"/>
</dbReference>
<sequence length="91" mass="9760">MTVYGYARTDSAQIDDQAATLYASGCAIVFSDFRISTDAPGIGWQELVETVKAGDTVRVVGWARLTRSAETAQFIRASLADLGVQVETIGE</sequence>
<dbReference type="SUPFAM" id="SSF53041">
    <property type="entry name" value="Resolvase-like"/>
    <property type="match status" value="1"/>
</dbReference>
<gene>
    <name evidence="2" type="ORF">K9S39_26410</name>
</gene>
<name>A0ABY4MES9_9ACTN</name>
<protein>
    <submittedName>
        <fullName evidence="2">Recombinase family protein</fullName>
    </submittedName>
</protein>
<dbReference type="RefSeq" id="WP_248865769.1">
    <property type="nucleotide sequence ID" value="NZ_CP086322.1"/>
</dbReference>
<dbReference type="Gene3D" id="3.40.50.1390">
    <property type="entry name" value="Resolvase, N-terminal catalytic domain"/>
    <property type="match status" value="1"/>
</dbReference>
<evidence type="ECO:0000313" key="3">
    <source>
        <dbReference type="Proteomes" id="UP000830115"/>
    </source>
</evidence>
<dbReference type="InterPro" id="IPR006119">
    <property type="entry name" value="Resolv_N"/>
</dbReference>
<evidence type="ECO:0000259" key="1">
    <source>
        <dbReference type="Pfam" id="PF00239"/>
    </source>
</evidence>
<accession>A0ABY4MES9</accession>
<evidence type="ECO:0000313" key="2">
    <source>
        <dbReference type="EMBL" id="UQA94915.1"/>
    </source>
</evidence>
<reference evidence="2" key="1">
    <citation type="submission" date="2021-10" db="EMBL/GenBank/DDBJ databases">
        <title>Streptomyces nigrumlapis sp.nov.,an antimicrobial producing actinobacterium isolated from Black Gobi rocks.</title>
        <authorList>
            <person name="Wen Y."/>
            <person name="Zhang W."/>
            <person name="Liu X.G."/>
        </authorList>
    </citation>
    <scope>NUCLEOTIDE SEQUENCE</scope>
    <source>
        <strain evidence="2">ST13-2-2</strain>
    </source>
</reference>
<dbReference type="InterPro" id="IPR036162">
    <property type="entry name" value="Resolvase-like_N_sf"/>
</dbReference>
<dbReference type="Proteomes" id="UP000830115">
    <property type="component" value="Chromosome"/>
</dbReference>
<dbReference type="Pfam" id="PF00239">
    <property type="entry name" value="Resolvase"/>
    <property type="match status" value="1"/>
</dbReference>
<keyword evidence="3" id="KW-1185">Reference proteome</keyword>